<feature type="domain" description="Bacterial bifunctional deaminase-reductase C-terminal" evidence="1">
    <location>
        <begin position="4"/>
        <end position="101"/>
    </location>
</feature>
<accession>A0A7Y9LEY1</accession>
<dbReference type="EMBL" id="JACCBU010000001">
    <property type="protein sequence ID" value="NYE74293.1"/>
    <property type="molecule type" value="Genomic_DNA"/>
</dbReference>
<gene>
    <name evidence="2" type="ORF">BKA15_005622</name>
</gene>
<proteinExistence type="predicted"/>
<dbReference type="GO" id="GO:0009231">
    <property type="term" value="P:riboflavin biosynthetic process"/>
    <property type="evidence" value="ECO:0007669"/>
    <property type="project" value="InterPro"/>
</dbReference>
<evidence type="ECO:0000313" key="3">
    <source>
        <dbReference type="Proteomes" id="UP000569914"/>
    </source>
</evidence>
<dbReference type="Gene3D" id="3.40.430.10">
    <property type="entry name" value="Dihydrofolate Reductase, subunit A"/>
    <property type="match status" value="1"/>
</dbReference>
<name>A0A7Y9LEY1_9ACTN</name>
<sequence>MRPLIVSCNISLDGFMAGPEGDLASLRFIVPDEDQEDDLADRFRSTVDTIVIGRQTFLDMEAHWTKVESPMADWINATPKVVLTSTADLDVSIWPGTTLATGDGAEQVRKLKESGGVLW</sequence>
<dbReference type="InterPro" id="IPR024072">
    <property type="entry name" value="DHFR-like_dom_sf"/>
</dbReference>
<comment type="caution">
    <text evidence="2">The sequence shown here is derived from an EMBL/GenBank/DDBJ whole genome shotgun (WGS) entry which is preliminary data.</text>
</comment>
<dbReference type="InterPro" id="IPR002734">
    <property type="entry name" value="RibDG_C"/>
</dbReference>
<dbReference type="Pfam" id="PF01872">
    <property type="entry name" value="RibD_C"/>
    <property type="match status" value="1"/>
</dbReference>
<dbReference type="Proteomes" id="UP000569914">
    <property type="component" value="Unassembled WGS sequence"/>
</dbReference>
<dbReference type="GO" id="GO:0008703">
    <property type="term" value="F:5-amino-6-(5-phosphoribosylamino)uracil reductase activity"/>
    <property type="evidence" value="ECO:0007669"/>
    <property type="project" value="InterPro"/>
</dbReference>
<organism evidence="2 3">
    <name type="scientific">Microlunatus parietis</name>
    <dbReference type="NCBI Taxonomy" id="682979"/>
    <lineage>
        <taxon>Bacteria</taxon>
        <taxon>Bacillati</taxon>
        <taxon>Actinomycetota</taxon>
        <taxon>Actinomycetes</taxon>
        <taxon>Propionibacteriales</taxon>
        <taxon>Propionibacteriaceae</taxon>
        <taxon>Microlunatus</taxon>
    </lineage>
</organism>
<protein>
    <submittedName>
        <fullName evidence="2">Dihydrofolate reductase</fullName>
    </submittedName>
</protein>
<evidence type="ECO:0000313" key="2">
    <source>
        <dbReference type="EMBL" id="NYE74293.1"/>
    </source>
</evidence>
<dbReference type="SUPFAM" id="SSF53597">
    <property type="entry name" value="Dihydrofolate reductase-like"/>
    <property type="match status" value="1"/>
</dbReference>
<dbReference type="AlphaFoldDB" id="A0A7Y9LEY1"/>
<dbReference type="RefSeq" id="WP_179756490.1">
    <property type="nucleotide sequence ID" value="NZ_JACCBU010000001.1"/>
</dbReference>
<keyword evidence="3" id="KW-1185">Reference proteome</keyword>
<reference evidence="2 3" key="1">
    <citation type="submission" date="2020-07" db="EMBL/GenBank/DDBJ databases">
        <title>Sequencing the genomes of 1000 actinobacteria strains.</title>
        <authorList>
            <person name="Klenk H.-P."/>
        </authorList>
    </citation>
    <scope>NUCLEOTIDE SEQUENCE [LARGE SCALE GENOMIC DNA]</scope>
    <source>
        <strain evidence="2 3">DSM 22083</strain>
    </source>
</reference>
<evidence type="ECO:0000259" key="1">
    <source>
        <dbReference type="Pfam" id="PF01872"/>
    </source>
</evidence>